<evidence type="ECO:0000256" key="1">
    <source>
        <dbReference type="SAM" id="Coils"/>
    </source>
</evidence>
<sequence>MLRAGRSVLCSPRPLECPFLSSPDRRSERRDPIRQIAKEPGMDSDGPIALERRKAAASSLSPAQDCMGQDDPLGGPKVRRDNEGGPLAGPSSEGGATEARRGEAECGDPDCSSGGAGELLPEVGRTRTGEGPGAWFTYADAMIGPPRGDPIPTSPVISEITPAGDDDLQVNLDAHVPASASVHVVVTDARQVEETRLGVKSQFTTYCVKTATDLQSYSFTEQSVWRRFRDFEALHKVLHANHRGYFIPPLPDKNFIQAKMANADFVQMRKAELNCFLRGLVAHPFLYETEELRVFLGVPQDLCSSSEWQEVVQRAGARNLGRLSPRVDAGPTSTATELFEKMRRMGSPVKKESMKSKHGIPEDERQLRQESTKLKQLETFLSCTCEKARGMVQALEGELDAHLEMGAALVAFARYEDKVGAQCGQFTETGRHYATRAATLQKAGYASLKVHQVCQRFVTMTAGRLISLHEQLNLVPSGLLGLEDREHALDAVHRAEAVLERKRLRLEELRRDSAKKLGGAEASSKRFAELEFEIGSLERDVERLTGDYKVIKQRNQTELARCRETRHVALIGMARKVAQIQAEMNKSAAEAWRAMAEHLEKIMATSQK</sequence>
<dbReference type="InterPro" id="IPR044279">
    <property type="entry name" value="SNX2A/B"/>
</dbReference>
<evidence type="ECO:0000259" key="3">
    <source>
        <dbReference type="PROSITE" id="PS50195"/>
    </source>
</evidence>
<feature type="compositionally biased region" description="Basic and acidic residues" evidence="2">
    <location>
        <begin position="23"/>
        <end position="41"/>
    </location>
</feature>
<dbReference type="AlphaFoldDB" id="A0A8S1J280"/>
<dbReference type="InterPro" id="IPR027267">
    <property type="entry name" value="AH/BAR_dom_sf"/>
</dbReference>
<dbReference type="PANTHER" id="PTHR46757">
    <property type="entry name" value="SORTING NEXIN-RELATED"/>
    <property type="match status" value="1"/>
</dbReference>
<accession>A0A8S1J280</accession>
<comment type="caution">
    <text evidence="4">The sequence shown here is derived from an EMBL/GenBank/DDBJ whole genome shotgun (WGS) entry which is preliminary data.</text>
</comment>
<evidence type="ECO:0000256" key="2">
    <source>
        <dbReference type="SAM" id="MobiDB-lite"/>
    </source>
</evidence>
<feature type="region of interest" description="Disordered" evidence="2">
    <location>
        <begin position="12"/>
        <end position="123"/>
    </location>
</feature>
<dbReference type="SUPFAM" id="SSF64268">
    <property type="entry name" value="PX domain"/>
    <property type="match status" value="1"/>
</dbReference>
<dbReference type="Pfam" id="PF00787">
    <property type="entry name" value="PX"/>
    <property type="match status" value="1"/>
</dbReference>
<proteinExistence type="predicted"/>
<dbReference type="InterPro" id="IPR036871">
    <property type="entry name" value="PX_dom_sf"/>
</dbReference>
<dbReference type="PROSITE" id="PS50195">
    <property type="entry name" value="PX"/>
    <property type="match status" value="1"/>
</dbReference>
<evidence type="ECO:0000313" key="5">
    <source>
        <dbReference type="Proteomes" id="UP000708148"/>
    </source>
</evidence>
<dbReference type="GO" id="GO:0005768">
    <property type="term" value="C:endosome"/>
    <property type="evidence" value="ECO:0007669"/>
    <property type="project" value="UniProtKB-ARBA"/>
</dbReference>
<dbReference type="SMART" id="SM00312">
    <property type="entry name" value="PX"/>
    <property type="match status" value="1"/>
</dbReference>
<reference evidence="4" key="1">
    <citation type="submission" date="2020-12" db="EMBL/GenBank/DDBJ databases">
        <authorList>
            <person name="Iha C."/>
        </authorList>
    </citation>
    <scope>NUCLEOTIDE SEQUENCE</scope>
</reference>
<dbReference type="PANTHER" id="PTHR46757:SF2">
    <property type="entry name" value="OS05G0346100 PROTEIN"/>
    <property type="match status" value="1"/>
</dbReference>
<feature type="region of interest" description="Disordered" evidence="2">
    <location>
        <begin position="346"/>
        <end position="365"/>
    </location>
</feature>
<dbReference type="GO" id="GO:0035091">
    <property type="term" value="F:phosphatidylinositol binding"/>
    <property type="evidence" value="ECO:0007669"/>
    <property type="project" value="InterPro"/>
</dbReference>
<name>A0A8S1J280_9CHLO</name>
<feature type="domain" description="PX" evidence="3">
    <location>
        <begin position="184"/>
        <end position="303"/>
    </location>
</feature>
<organism evidence="4 5">
    <name type="scientific">Ostreobium quekettii</name>
    <dbReference type="NCBI Taxonomy" id="121088"/>
    <lineage>
        <taxon>Eukaryota</taxon>
        <taxon>Viridiplantae</taxon>
        <taxon>Chlorophyta</taxon>
        <taxon>core chlorophytes</taxon>
        <taxon>Ulvophyceae</taxon>
        <taxon>TCBD clade</taxon>
        <taxon>Bryopsidales</taxon>
        <taxon>Ostreobineae</taxon>
        <taxon>Ostreobiaceae</taxon>
        <taxon>Ostreobium</taxon>
    </lineage>
</organism>
<gene>
    <name evidence="4" type="ORF">OSTQU699_LOCUS5463</name>
</gene>
<protein>
    <recommendedName>
        <fullName evidence="3">PX domain-containing protein</fullName>
    </recommendedName>
</protein>
<evidence type="ECO:0000313" key="4">
    <source>
        <dbReference type="EMBL" id="CAD7700104.1"/>
    </source>
</evidence>
<dbReference type="OrthoDB" id="271164at2759"/>
<dbReference type="InterPro" id="IPR001683">
    <property type="entry name" value="PX_dom"/>
</dbReference>
<dbReference type="Proteomes" id="UP000708148">
    <property type="component" value="Unassembled WGS sequence"/>
</dbReference>
<dbReference type="Gene3D" id="1.20.1270.60">
    <property type="entry name" value="Arfaptin homology (AH) domain/BAR domain"/>
    <property type="match status" value="1"/>
</dbReference>
<keyword evidence="1" id="KW-0175">Coiled coil</keyword>
<dbReference type="EMBL" id="CAJHUC010001177">
    <property type="protein sequence ID" value="CAD7700104.1"/>
    <property type="molecule type" value="Genomic_DNA"/>
</dbReference>
<feature type="coiled-coil region" evidence="1">
    <location>
        <begin position="492"/>
        <end position="554"/>
    </location>
</feature>
<dbReference type="Gene3D" id="3.30.1520.10">
    <property type="entry name" value="Phox-like domain"/>
    <property type="match status" value="1"/>
</dbReference>
<keyword evidence="5" id="KW-1185">Reference proteome</keyword>